<proteinExistence type="predicted"/>
<accession>A0ACC2MLF3</accession>
<organism evidence="1 2">
    <name type="scientific">Persea americana</name>
    <name type="common">Avocado</name>
    <dbReference type="NCBI Taxonomy" id="3435"/>
    <lineage>
        <taxon>Eukaryota</taxon>
        <taxon>Viridiplantae</taxon>
        <taxon>Streptophyta</taxon>
        <taxon>Embryophyta</taxon>
        <taxon>Tracheophyta</taxon>
        <taxon>Spermatophyta</taxon>
        <taxon>Magnoliopsida</taxon>
        <taxon>Magnoliidae</taxon>
        <taxon>Laurales</taxon>
        <taxon>Lauraceae</taxon>
        <taxon>Persea</taxon>
    </lineage>
</organism>
<evidence type="ECO:0000313" key="1">
    <source>
        <dbReference type="EMBL" id="KAJ8646586.1"/>
    </source>
</evidence>
<reference evidence="1 2" key="1">
    <citation type="journal article" date="2022" name="Hortic Res">
        <title>A haplotype resolved chromosomal level avocado genome allows analysis of novel avocado genes.</title>
        <authorList>
            <person name="Nath O."/>
            <person name="Fletcher S.J."/>
            <person name="Hayward A."/>
            <person name="Shaw L.M."/>
            <person name="Masouleh A.K."/>
            <person name="Furtado A."/>
            <person name="Henry R.J."/>
            <person name="Mitter N."/>
        </authorList>
    </citation>
    <scope>NUCLEOTIDE SEQUENCE [LARGE SCALE GENOMIC DNA]</scope>
    <source>
        <strain evidence="2">cv. Hass</strain>
    </source>
</reference>
<protein>
    <submittedName>
        <fullName evidence="1">Uncharacterized protein</fullName>
    </submittedName>
</protein>
<name>A0ACC2MLF3_PERAE</name>
<dbReference type="Proteomes" id="UP001234297">
    <property type="component" value="Chromosome 2"/>
</dbReference>
<comment type="caution">
    <text evidence="1">The sequence shown here is derived from an EMBL/GenBank/DDBJ whole genome shotgun (WGS) entry which is preliminary data.</text>
</comment>
<dbReference type="EMBL" id="CM056810">
    <property type="protein sequence ID" value="KAJ8646586.1"/>
    <property type="molecule type" value="Genomic_DNA"/>
</dbReference>
<keyword evidence="2" id="KW-1185">Reference proteome</keyword>
<evidence type="ECO:0000313" key="2">
    <source>
        <dbReference type="Proteomes" id="UP001234297"/>
    </source>
</evidence>
<sequence length="1092" mass="123591">MADALVSVVVKELGVLARDEVSLLVGVKKELRKLSSSFAAIKAGLEDAENQQVTKKAVRDWLGKLKDVAYAMEDILEEWRIETLRPHGDNDDIHKGKKVLSCLQFPCLGFKQVELHHDIGHKMREITKRLSEISTEKSRFNFNEASTSERPKMEERETSSLIDESEVFGRDAVKGEIVNEFVSETRKEKRPFYVVSIVGMGGLGKTTLAQLVYNDETIKKHFEKRIWVCVSEDYDVSKILKKVIKSMGGSADGDLDLDTLHQRMSTVCAKNRFLLVLDDVWDGILWEKLKVALKDAALGSRIVVTTRSRTVADVLETTLRHDLAILSDSDCWKLFTSRAFRGRNEEEWLPELTEVGKQIVHRCKGVPLAVKVVGGLLYFKRTKLEWQMVLESETWEWESPSQGVGILPALLLSYYNLPIHLKQCLSFCSLFPKDYELQKDELVKLWMAHGIIKSERREIEEIGETYFDDLLTRSLLQDAEKDDVRGIFRCKMHDLVHDLARFVTTGDYCMMEIGDPNLPSVNSHHLSLLVNRDVSSIPSPLCSAEHLRTLLLFGSSTINELSHSLFNHLKFLRALDLRRTQIENLPSSLVKLKHLRYLDLSKLNITELPESVTDLCNLQTLKLNYCKRLCSLPSGISKMVKLRHLEIECTYDLTILPSGLGMLSSLRTLSKFPMGDENNRGCKIGELKNLNLLRGTLEIQNLEKVIINPVEVREAELDKKCLLQGLGLECNDKTEEEWGMLGEVEMEQMEMVFEGLRPPHSNLKVLGIGNYGGSKFPSWLDDAKFSSLVAVGLRNCKKCRLLPGLGKLPSLEMLILVGADEIKVVGGDFCGKGRAFPKLKQLYFKLMLNWEEWRLTKEDGEVMPSLEILSISKCNKLKELPHCLPNTLRGIEIEDCNQVIWASSNPPPLLEYLSLKGAVTVILSNPLPCLPALKELEIWNTSIESLPSDGWGLLESLNVLGIYNCNRLASLPNGLGQLKALQTLKIECCLGLSFLPEGLGQLEALQFVSIRLCSELRSLFDGFEQLKSLHRLEISDCPQLRPLPNLQHLTALKELRISQCPLVMERLEKEKGEDWCNISHIPYIQIDGERIQ</sequence>
<gene>
    <name evidence="1" type="ORF">MRB53_008334</name>
</gene>